<keyword evidence="2" id="KW-0749">Sporulation</keyword>
<evidence type="ECO:0000256" key="1">
    <source>
        <dbReference type="ARBA" id="ARBA00009676"/>
    </source>
</evidence>
<dbReference type="Pfam" id="PF01338">
    <property type="entry name" value="Bac_thur_toxin"/>
    <property type="match status" value="1"/>
</dbReference>
<reference evidence="3 4" key="1">
    <citation type="journal article" date="2014" name="Genome Announc.">
        <title>Draft Genome Sequence of Streptomyces roseochromogenes subsp. oscitans DS 12.976, Producer of the Aminocoumarin Antibiotic Clorobiocin.</title>
        <authorList>
            <person name="Ruckert C."/>
            <person name="Kalinowski J."/>
            <person name="Heide L."/>
            <person name="Apel A.K."/>
        </authorList>
    </citation>
    <scope>NUCLEOTIDE SEQUENCE [LARGE SCALE GENOMIC DNA]</scope>
    <source>
        <strain evidence="3 4">DS 12.976</strain>
    </source>
</reference>
<dbReference type="GO" id="GO:0005576">
    <property type="term" value="C:extracellular region"/>
    <property type="evidence" value="ECO:0007669"/>
    <property type="project" value="InterPro"/>
</dbReference>
<dbReference type="AlphaFoldDB" id="V6JPX4"/>
<evidence type="ECO:0000256" key="2">
    <source>
        <dbReference type="ARBA" id="ARBA00022969"/>
    </source>
</evidence>
<evidence type="ECO:0000313" key="4">
    <source>
        <dbReference type="Proteomes" id="UP000017984"/>
    </source>
</evidence>
<evidence type="ECO:0008006" key="5">
    <source>
        <dbReference type="Google" id="ProtNLM"/>
    </source>
</evidence>
<dbReference type="InterPro" id="IPR001615">
    <property type="entry name" value="Endotoxin_CytB"/>
</dbReference>
<keyword evidence="4" id="KW-1185">Reference proteome</keyword>
<dbReference type="EMBL" id="AWQX01000386">
    <property type="protein sequence ID" value="EST18904.1"/>
    <property type="molecule type" value="Genomic_DNA"/>
</dbReference>
<protein>
    <recommendedName>
        <fullName evidence="5">Type-2Aa cytolytic delta-endotoxin</fullName>
    </recommendedName>
</protein>
<comment type="caution">
    <text evidence="3">The sequence shown here is derived from an EMBL/GenBank/DDBJ whole genome shotgun (WGS) entry which is preliminary data.</text>
</comment>
<proteinExistence type="inferred from homology"/>
<dbReference type="HOGENOM" id="CLU_956217_0_0_11"/>
<dbReference type="GO" id="GO:0030435">
    <property type="term" value="P:sporulation resulting in formation of a cellular spore"/>
    <property type="evidence" value="ECO:0007669"/>
    <property type="project" value="UniProtKB-KW"/>
</dbReference>
<gene>
    <name evidence="3" type="ORF">M878_44110</name>
</gene>
<dbReference type="Proteomes" id="UP000017984">
    <property type="component" value="Chromosome"/>
</dbReference>
<dbReference type="InterPro" id="IPR035918">
    <property type="entry name" value="CytB_endotoxin-like_sf"/>
</dbReference>
<comment type="similarity">
    <text evidence="1">Belongs to the cyt1/cyt2 endotoxin family.</text>
</comment>
<organism evidence="3 4">
    <name type="scientific">Streptomyces roseochromogenus subsp. oscitans DS 12.976</name>
    <dbReference type="NCBI Taxonomy" id="1352936"/>
    <lineage>
        <taxon>Bacteria</taxon>
        <taxon>Bacillati</taxon>
        <taxon>Actinomycetota</taxon>
        <taxon>Actinomycetes</taxon>
        <taxon>Kitasatosporales</taxon>
        <taxon>Streptomycetaceae</taxon>
        <taxon>Streptomyces</taxon>
    </lineage>
</organism>
<dbReference type="SUPFAM" id="SSF55676">
    <property type="entry name" value="CytB endotoxin-like"/>
    <property type="match status" value="1"/>
</dbReference>
<accession>V6JPX4</accession>
<dbReference type="RefSeq" id="WP_023553633.1">
    <property type="nucleotide sequence ID" value="NZ_CM002285.1"/>
</dbReference>
<sequence length="291" mass="31367">MAQTKLDKQAEETAESRMFCIGRILAGRDLDGVKRTRGHLLAFRKPRPARSGGAVHPAAPTGVTVTRGACRTGSPQGAVAHSYGILTPYQCNKMFKEGKLAACFRIVTEVGEPHLAQAEALGRAFQEAIAPATVNYDFGHIRDAAAMLPDSEIVKMVRGWGLQEEAPVLVMALSLKEAVRQALPPEAAEASFWDTVERDLVDAFTGLAAQEGEPGLAYYEEGPDQTSYYRDLFFALQDEQAGAYLYAVAFCADVTVGFGKSRVGTLSLTDTAPFAVRLNAIVVRQKLANVA</sequence>
<dbReference type="Gene3D" id="3.40.198.10">
    <property type="entry name" value="Delta-endotoxin CytB-like"/>
    <property type="match status" value="1"/>
</dbReference>
<dbReference type="PATRIC" id="fig|1352936.5.peg.9152"/>
<name>V6JPX4_STRRC</name>
<evidence type="ECO:0000313" key="3">
    <source>
        <dbReference type="EMBL" id="EST18904.1"/>
    </source>
</evidence>
<dbReference type="STRING" id="1352936.M878_44110"/>